<comment type="similarity">
    <text evidence="2">Belongs to the FliN/MopA/SpaO family.</text>
</comment>
<reference evidence="9 10" key="1">
    <citation type="journal article" date="2010" name="Stand. Genomic Sci.">
        <title>Complete genome sequence of Conexibacter woesei type strain (ID131577).</title>
        <authorList>
            <person name="Pukall R."/>
            <person name="Lapidus A."/>
            <person name="Glavina Del Rio T."/>
            <person name="Copeland A."/>
            <person name="Tice H."/>
            <person name="Cheng J.-F."/>
            <person name="Lucas S."/>
            <person name="Chen F."/>
            <person name="Nolan M."/>
            <person name="Bruce D."/>
            <person name="Goodwin L."/>
            <person name="Pitluck S."/>
            <person name="Mavromatis K."/>
            <person name="Ivanova N."/>
            <person name="Ovchinnikova G."/>
            <person name="Pati A."/>
            <person name="Chen A."/>
            <person name="Palaniappan K."/>
            <person name="Land M."/>
            <person name="Hauser L."/>
            <person name="Chang Y.-J."/>
            <person name="Jeffries C.D."/>
            <person name="Chain P."/>
            <person name="Meincke L."/>
            <person name="Sims D."/>
            <person name="Brettin T."/>
            <person name="Detter J.C."/>
            <person name="Rohde M."/>
            <person name="Goeker M."/>
            <person name="Bristow J."/>
            <person name="Eisen J.A."/>
            <person name="Markowitz V."/>
            <person name="Kyrpides N.C."/>
            <person name="Klenk H.-P."/>
            <person name="Hugenholtz P."/>
        </authorList>
    </citation>
    <scope>NUCLEOTIDE SEQUENCE [LARGE SCALE GENOMIC DNA]</scope>
    <source>
        <strain evidence="10">DSM 14684 / CIP 108061 / JCM 11494 / NBRC 100937 / ID131577</strain>
    </source>
</reference>
<dbReference type="SUPFAM" id="SSF103039">
    <property type="entry name" value="CheC-like"/>
    <property type="match status" value="1"/>
</dbReference>
<dbReference type="GO" id="GO:0071973">
    <property type="term" value="P:bacterial-type flagellum-dependent cell motility"/>
    <property type="evidence" value="ECO:0007669"/>
    <property type="project" value="InterPro"/>
</dbReference>
<evidence type="ECO:0000256" key="5">
    <source>
        <dbReference type="ARBA" id="ARBA00022779"/>
    </source>
</evidence>
<dbReference type="Pfam" id="PF01052">
    <property type="entry name" value="FliMN_C"/>
    <property type="match status" value="1"/>
</dbReference>
<dbReference type="Proteomes" id="UP000008229">
    <property type="component" value="Chromosome"/>
</dbReference>
<dbReference type="Pfam" id="PF04509">
    <property type="entry name" value="CheC"/>
    <property type="match status" value="1"/>
</dbReference>
<gene>
    <name evidence="9" type="ordered locus">Cwoe_0063</name>
</gene>
<reference evidence="10" key="2">
    <citation type="submission" date="2010-01" db="EMBL/GenBank/DDBJ databases">
        <title>The complete genome of Conexibacter woesei DSM 14684.</title>
        <authorList>
            <consortium name="US DOE Joint Genome Institute (JGI-PGF)"/>
            <person name="Lucas S."/>
            <person name="Copeland A."/>
            <person name="Lapidus A."/>
            <person name="Glavina del Rio T."/>
            <person name="Dalin E."/>
            <person name="Tice H."/>
            <person name="Bruce D."/>
            <person name="Goodwin L."/>
            <person name="Pitluck S."/>
            <person name="Kyrpides N."/>
            <person name="Mavromatis K."/>
            <person name="Ivanova N."/>
            <person name="Mikhailova N."/>
            <person name="Chertkov O."/>
            <person name="Brettin T."/>
            <person name="Detter J.C."/>
            <person name="Han C."/>
            <person name="Larimer F."/>
            <person name="Land M."/>
            <person name="Hauser L."/>
            <person name="Markowitz V."/>
            <person name="Cheng J.-F."/>
            <person name="Hugenholtz P."/>
            <person name="Woyke T."/>
            <person name="Wu D."/>
            <person name="Pukall R."/>
            <person name="Steenblock K."/>
            <person name="Schneider S."/>
            <person name="Klenk H.-P."/>
            <person name="Eisen J.A."/>
        </authorList>
    </citation>
    <scope>NUCLEOTIDE SEQUENCE [LARGE SCALE GENOMIC DNA]</scope>
    <source>
        <strain evidence="10">DSM 14684 / CIP 108061 / JCM 11494 / NBRC 100937 / ID131577</strain>
    </source>
</reference>
<dbReference type="InterPro" id="IPR001172">
    <property type="entry name" value="FliN_T3SS_HrcQb"/>
</dbReference>
<comment type="subcellular location">
    <subcellularLocation>
        <location evidence="1">Cell membrane</location>
        <topology evidence="1">Peripheral membrane protein</topology>
        <orientation evidence="1">Cytoplasmic side</orientation>
    </subcellularLocation>
</comment>
<keyword evidence="3" id="KW-1003">Cell membrane</keyword>
<dbReference type="InterPro" id="IPR051469">
    <property type="entry name" value="FliN/MopA/SpaO"/>
</dbReference>
<evidence type="ECO:0000313" key="10">
    <source>
        <dbReference type="Proteomes" id="UP000008229"/>
    </source>
</evidence>
<dbReference type="RefSeq" id="WP_012931552.1">
    <property type="nucleotide sequence ID" value="NC_013739.1"/>
</dbReference>
<evidence type="ECO:0000256" key="3">
    <source>
        <dbReference type="ARBA" id="ARBA00022475"/>
    </source>
</evidence>
<dbReference type="InterPro" id="IPR036429">
    <property type="entry name" value="SpoA-like_sf"/>
</dbReference>
<evidence type="ECO:0000256" key="6">
    <source>
        <dbReference type="ARBA" id="ARBA00023136"/>
    </source>
</evidence>
<protein>
    <submittedName>
        <fullName evidence="9">CheC, inhibitor of MCP methylation</fullName>
    </submittedName>
</protein>
<dbReference type="InterPro" id="IPR028976">
    <property type="entry name" value="CheC-like_sf"/>
</dbReference>
<feature type="domain" description="Flagellar motor switch protein FliN-like C-terminal" evidence="7">
    <location>
        <begin position="212"/>
        <end position="282"/>
    </location>
</feature>
<dbReference type="OrthoDB" id="5241739at2"/>
<organism evidence="9 10">
    <name type="scientific">Conexibacter woesei (strain DSM 14684 / CCUG 47730 / CIP 108061 / JCM 11494 / NBRC 100937 / ID131577)</name>
    <dbReference type="NCBI Taxonomy" id="469383"/>
    <lineage>
        <taxon>Bacteria</taxon>
        <taxon>Bacillati</taxon>
        <taxon>Actinomycetota</taxon>
        <taxon>Thermoleophilia</taxon>
        <taxon>Solirubrobacterales</taxon>
        <taxon>Conexibacteraceae</taxon>
        <taxon>Conexibacter</taxon>
    </lineage>
</organism>
<evidence type="ECO:0000259" key="8">
    <source>
        <dbReference type="Pfam" id="PF04509"/>
    </source>
</evidence>
<dbReference type="Gene3D" id="2.30.330.10">
    <property type="entry name" value="SpoA-like"/>
    <property type="match status" value="1"/>
</dbReference>
<dbReference type="InterPro" id="IPR001543">
    <property type="entry name" value="FliN-like_C"/>
</dbReference>
<name>D3F416_CONWI</name>
<dbReference type="PANTHER" id="PTHR43484">
    <property type="match status" value="1"/>
</dbReference>
<dbReference type="EMBL" id="CP001854">
    <property type="protein sequence ID" value="ADB48499.1"/>
    <property type="molecule type" value="Genomic_DNA"/>
</dbReference>
<dbReference type="eggNOG" id="COG1776">
    <property type="taxonomic scope" value="Bacteria"/>
</dbReference>
<proteinExistence type="inferred from homology"/>
<evidence type="ECO:0000259" key="7">
    <source>
        <dbReference type="Pfam" id="PF01052"/>
    </source>
</evidence>
<dbReference type="KEGG" id="cwo:Cwoe_0063"/>
<keyword evidence="10" id="KW-1185">Reference proteome</keyword>
<sequence length="301" mass="31678">MNTRDALMRLGASTAEAIAKVLDSLCPDQVERGDVAVLNPDTNPFATLEAPAVAVSVAYVDGVTGANVFVMTAKGARRIAASMMGQPPPEDDASELSVLELSAVAEAANQMMAAAAAAIGVVLGQDVEIAPPETRLFNSASEAIDAYEMAPHGARATFRVCDEPCRLVQLVPNAFVVRMTRALDEMGVEHVSGGASDGGEGDVHEQVALDDALRDIRVRVWAELGRTRVPLGQAPDMPAGSVLELDRKADDPVDLYVNGLRFASGTLVLTDDGEWALRLAEVAGRDASDLQRTPDKEGTVS</sequence>
<keyword evidence="5" id="KW-0283">Flagellar rotation</keyword>
<keyword evidence="6" id="KW-0472">Membrane</keyword>
<dbReference type="GO" id="GO:0006935">
    <property type="term" value="P:chemotaxis"/>
    <property type="evidence" value="ECO:0007669"/>
    <property type="project" value="UniProtKB-KW"/>
</dbReference>
<dbReference type="AlphaFoldDB" id="D3F416"/>
<dbReference type="InterPro" id="IPR007597">
    <property type="entry name" value="CheC"/>
</dbReference>
<evidence type="ECO:0000256" key="4">
    <source>
        <dbReference type="ARBA" id="ARBA00022500"/>
    </source>
</evidence>
<dbReference type="STRING" id="469383.Cwoe_0063"/>
<dbReference type="HOGENOM" id="CLU_923503_0_0_11"/>
<dbReference type="SUPFAM" id="SSF101801">
    <property type="entry name" value="Surface presentation of antigens (SPOA)"/>
    <property type="match status" value="1"/>
</dbReference>
<dbReference type="PANTHER" id="PTHR43484:SF1">
    <property type="entry name" value="FLAGELLAR MOTOR SWITCH PROTEIN FLIN"/>
    <property type="match status" value="1"/>
</dbReference>
<dbReference type="Gene3D" id="3.40.1550.10">
    <property type="entry name" value="CheC-like"/>
    <property type="match status" value="1"/>
</dbReference>
<evidence type="ECO:0000256" key="1">
    <source>
        <dbReference type="ARBA" id="ARBA00004413"/>
    </source>
</evidence>
<keyword evidence="4" id="KW-0145">Chemotaxis</keyword>
<dbReference type="PRINTS" id="PR00956">
    <property type="entry name" value="FLGMOTORFLIN"/>
</dbReference>
<dbReference type="GO" id="GO:0005886">
    <property type="term" value="C:plasma membrane"/>
    <property type="evidence" value="ECO:0007669"/>
    <property type="project" value="UniProtKB-SubCell"/>
</dbReference>
<dbReference type="GO" id="GO:0009425">
    <property type="term" value="C:bacterial-type flagellum basal body"/>
    <property type="evidence" value="ECO:0007669"/>
    <property type="project" value="InterPro"/>
</dbReference>
<dbReference type="GO" id="GO:0003774">
    <property type="term" value="F:cytoskeletal motor activity"/>
    <property type="evidence" value="ECO:0007669"/>
    <property type="project" value="InterPro"/>
</dbReference>
<dbReference type="GO" id="GO:0016787">
    <property type="term" value="F:hydrolase activity"/>
    <property type="evidence" value="ECO:0007669"/>
    <property type="project" value="InterPro"/>
</dbReference>
<feature type="domain" description="CheC-like protein" evidence="8">
    <location>
        <begin position="99"/>
        <end position="133"/>
    </location>
</feature>
<accession>D3F416</accession>
<dbReference type="eggNOG" id="COG1886">
    <property type="taxonomic scope" value="Bacteria"/>
</dbReference>
<evidence type="ECO:0000256" key="2">
    <source>
        <dbReference type="ARBA" id="ARBA00009226"/>
    </source>
</evidence>
<evidence type="ECO:0000313" key="9">
    <source>
        <dbReference type="EMBL" id="ADB48499.1"/>
    </source>
</evidence>